<dbReference type="Pfam" id="PF04228">
    <property type="entry name" value="Zn_peptidase"/>
    <property type="match status" value="1"/>
</dbReference>
<keyword evidence="2 6" id="KW-0812">Transmembrane</keyword>
<feature type="transmembrane region" description="Helical" evidence="6">
    <location>
        <begin position="25"/>
        <end position="45"/>
    </location>
</feature>
<gene>
    <name evidence="7" type="ORF">GXW79_06485</name>
</gene>
<evidence type="ECO:0000256" key="3">
    <source>
        <dbReference type="ARBA" id="ARBA00022989"/>
    </source>
</evidence>
<comment type="subcellular location">
    <subcellularLocation>
        <location evidence="1">Membrane</location>
        <topology evidence="1">Single-pass membrane protein</topology>
    </subcellularLocation>
</comment>
<name>A0AAF1JWG8_9PROT</name>
<evidence type="ECO:0000256" key="1">
    <source>
        <dbReference type="ARBA" id="ARBA00004167"/>
    </source>
</evidence>
<feature type="region of interest" description="Disordered" evidence="5">
    <location>
        <begin position="1"/>
        <end position="24"/>
    </location>
</feature>
<sequence>MRLDDSRESQNVEDRRGSGGGGGRMVVGGGIGGIALLLVALFLGIDPSVLLQGGGGAPTEQTSRSAPGPDDAQRRFVARVLGETEDVWKDVFQRSGQTYREPTLVLFSGGTQSGCGAAQSAMGPFYCPNDQRLYLDLDFLADLQRRLGAPGDFAAAYVIAHEVGHHVQNQIGVLRRVEELRRGRGEAESNRLQVRVELMADCLAGLWARNAQNARGIMESGDLEEALGAAAAVGDDRLQRRAGGQVVPDSFTHGSSEQRVRWFRRGFEQGTLAGCDTFSDQR</sequence>
<dbReference type="EMBL" id="JAAEDH010000005">
    <property type="protein sequence ID" value="MBR0654722.1"/>
    <property type="molecule type" value="Genomic_DNA"/>
</dbReference>
<evidence type="ECO:0000256" key="5">
    <source>
        <dbReference type="SAM" id="MobiDB-lite"/>
    </source>
</evidence>
<evidence type="ECO:0000256" key="4">
    <source>
        <dbReference type="ARBA" id="ARBA00023136"/>
    </source>
</evidence>
<accession>A0AAF1JWG8</accession>
<reference evidence="7" key="1">
    <citation type="submission" date="2020-01" db="EMBL/GenBank/DDBJ databases">
        <authorList>
            <person name="Rat A."/>
        </authorList>
    </citation>
    <scope>NUCLEOTIDE SEQUENCE</scope>
    <source>
        <strain evidence="7">LMG 28251</strain>
    </source>
</reference>
<dbReference type="Proteomes" id="UP001196068">
    <property type="component" value="Unassembled WGS sequence"/>
</dbReference>
<dbReference type="PANTHER" id="PTHR30168:SF0">
    <property type="entry name" value="INNER MEMBRANE PROTEIN"/>
    <property type="match status" value="1"/>
</dbReference>
<protein>
    <recommendedName>
        <fullName evidence="9">Metalloprotease</fullName>
    </recommendedName>
</protein>
<keyword evidence="8" id="KW-1185">Reference proteome</keyword>
<feature type="compositionally biased region" description="Basic and acidic residues" evidence="5">
    <location>
        <begin position="1"/>
        <end position="17"/>
    </location>
</feature>
<dbReference type="AlphaFoldDB" id="A0AAF1JWG8"/>
<organism evidence="7 8">
    <name type="scientific">Plastoroseomonas arctica</name>
    <dbReference type="NCBI Taxonomy" id="1509237"/>
    <lineage>
        <taxon>Bacteria</taxon>
        <taxon>Pseudomonadati</taxon>
        <taxon>Pseudomonadota</taxon>
        <taxon>Alphaproteobacteria</taxon>
        <taxon>Acetobacterales</taxon>
        <taxon>Acetobacteraceae</taxon>
        <taxon>Plastoroseomonas</taxon>
    </lineage>
</organism>
<evidence type="ECO:0000313" key="8">
    <source>
        <dbReference type="Proteomes" id="UP001196068"/>
    </source>
</evidence>
<dbReference type="PANTHER" id="PTHR30168">
    <property type="entry name" value="PUTATIVE MEMBRANE PROTEIN YPFJ"/>
    <property type="match status" value="1"/>
</dbReference>
<dbReference type="GO" id="GO:0016020">
    <property type="term" value="C:membrane"/>
    <property type="evidence" value="ECO:0007669"/>
    <property type="project" value="UniProtKB-SubCell"/>
</dbReference>
<proteinExistence type="predicted"/>
<dbReference type="InterPro" id="IPR007343">
    <property type="entry name" value="Uncharacterised_pept_Zn_put"/>
</dbReference>
<reference evidence="7" key="2">
    <citation type="journal article" date="2021" name="Syst. Appl. Microbiol.">
        <title>Roseomonas hellenica sp. nov., isolated from roots of wild-growing Alkanna tinctoria.</title>
        <authorList>
            <person name="Rat A."/>
            <person name="Naranjo H.D."/>
            <person name="Lebbe L."/>
            <person name="Cnockaert M."/>
            <person name="Krigas N."/>
            <person name="Grigoriadou K."/>
            <person name="Maloupa E."/>
            <person name="Willems A."/>
        </authorList>
    </citation>
    <scope>NUCLEOTIDE SEQUENCE</scope>
    <source>
        <strain evidence="7">LMG 28251</strain>
    </source>
</reference>
<evidence type="ECO:0000256" key="6">
    <source>
        <dbReference type="SAM" id="Phobius"/>
    </source>
</evidence>
<comment type="caution">
    <text evidence="7">The sequence shown here is derived from an EMBL/GenBank/DDBJ whole genome shotgun (WGS) entry which is preliminary data.</text>
</comment>
<evidence type="ECO:0008006" key="9">
    <source>
        <dbReference type="Google" id="ProtNLM"/>
    </source>
</evidence>
<evidence type="ECO:0000256" key="2">
    <source>
        <dbReference type="ARBA" id="ARBA00022692"/>
    </source>
</evidence>
<evidence type="ECO:0000313" key="7">
    <source>
        <dbReference type="EMBL" id="MBR0654722.1"/>
    </source>
</evidence>
<keyword evidence="4 6" id="KW-0472">Membrane</keyword>
<feature type="region of interest" description="Disordered" evidence="5">
    <location>
        <begin position="53"/>
        <end position="72"/>
    </location>
</feature>
<keyword evidence="3 6" id="KW-1133">Transmembrane helix</keyword>
<dbReference type="RefSeq" id="WP_211873542.1">
    <property type="nucleotide sequence ID" value="NZ_JAAEDH010000005.1"/>
</dbReference>